<dbReference type="PANTHER" id="PTHR12144:SF0">
    <property type="entry name" value="NEGATIVE ELONGATION FACTOR C_D"/>
    <property type="match status" value="1"/>
</dbReference>
<evidence type="ECO:0000256" key="2">
    <source>
        <dbReference type="ARBA" id="ARBA00005726"/>
    </source>
</evidence>
<evidence type="ECO:0000313" key="7">
    <source>
        <dbReference type="EMBL" id="KAK9816978.1"/>
    </source>
</evidence>
<reference evidence="7 8" key="1">
    <citation type="journal article" date="2024" name="Nat. Commun.">
        <title>Phylogenomics reveals the evolutionary origins of lichenization in chlorophyte algae.</title>
        <authorList>
            <person name="Puginier C."/>
            <person name="Libourel C."/>
            <person name="Otte J."/>
            <person name="Skaloud P."/>
            <person name="Haon M."/>
            <person name="Grisel S."/>
            <person name="Petersen M."/>
            <person name="Berrin J.G."/>
            <person name="Delaux P.M."/>
            <person name="Dal Grande F."/>
            <person name="Keller J."/>
        </authorList>
    </citation>
    <scope>NUCLEOTIDE SEQUENCE [LARGE SCALE GENOMIC DNA]</scope>
    <source>
        <strain evidence="7 8">SAG 2043</strain>
    </source>
</reference>
<evidence type="ECO:0000256" key="3">
    <source>
        <dbReference type="ARBA" id="ARBA00022491"/>
    </source>
</evidence>
<comment type="caution">
    <text evidence="7">The sequence shown here is derived from an EMBL/GenBank/DDBJ whole genome shotgun (WGS) entry which is preliminary data.</text>
</comment>
<proteinExistence type="inferred from homology"/>
<comment type="similarity">
    <text evidence="2">Belongs to the NELF-D family.</text>
</comment>
<name>A0AAW1Q3U6_9CHLO</name>
<keyword evidence="4" id="KW-0805">Transcription regulation</keyword>
<evidence type="ECO:0000256" key="4">
    <source>
        <dbReference type="ARBA" id="ARBA00023015"/>
    </source>
</evidence>
<dbReference type="EMBL" id="JALJOR010000005">
    <property type="protein sequence ID" value="KAK9816978.1"/>
    <property type="molecule type" value="Genomic_DNA"/>
</dbReference>
<dbReference type="InterPro" id="IPR006942">
    <property type="entry name" value="TH1"/>
</dbReference>
<keyword evidence="8" id="KW-1185">Reference proteome</keyword>
<accession>A0AAW1Q3U6</accession>
<dbReference type="GO" id="GO:0032021">
    <property type="term" value="C:NELF complex"/>
    <property type="evidence" value="ECO:0007669"/>
    <property type="project" value="TreeGrafter"/>
</dbReference>
<keyword evidence="5" id="KW-0804">Transcription</keyword>
<dbReference type="GO" id="GO:0034244">
    <property type="term" value="P:negative regulation of transcription elongation by RNA polymerase II"/>
    <property type="evidence" value="ECO:0007669"/>
    <property type="project" value="TreeGrafter"/>
</dbReference>
<gene>
    <name evidence="7" type="ORF">WJX72_007733</name>
</gene>
<dbReference type="GO" id="GO:0003723">
    <property type="term" value="F:RNA binding"/>
    <property type="evidence" value="ECO:0007669"/>
    <property type="project" value="TreeGrafter"/>
</dbReference>
<evidence type="ECO:0000256" key="6">
    <source>
        <dbReference type="ARBA" id="ARBA00023242"/>
    </source>
</evidence>
<evidence type="ECO:0000313" key="8">
    <source>
        <dbReference type="Proteomes" id="UP001489004"/>
    </source>
</evidence>
<dbReference type="AlphaFoldDB" id="A0AAW1Q3U6"/>
<keyword evidence="3" id="KW-0678">Repressor</keyword>
<sequence length="538" mass="59273">MASGDKASELSQLEVFLQQPDAIMELNILDILRRYVSDGGNPATVVEMLSENYKGYAQMASLLCSWLKMTDNDPSIASGTHDHKLGELDEPYFLRALARDKFDPEKLDGTLRGSGPPRWLNGLAGDRMGRQLIYELSAQHRNCLLLNFAVQKILEDGHENEVASIGSSLAGYFGVFHRLMANRLKEVPQADAARLDQLCKEIKESCCQGQHTYIHAQQILTLLGGKSHADLERSDQLVQELYSLYSQPEPPGLEVLRQLKVFELLIARLFSPSIFSSGRRLAAETQQAYANLLSLAAAAVDGRSDGGTLDLGDVEPTRVAVQAAVELARNAVVGTKVSAAEVKSAEVVLETPAAAMGLLHCMQAQLTSADYWRQAAYHSSASQTLLTWLAIIIPCQPLLHAKVVDIIAGALRVMGNSKPDAARGFLDLLVQVLQHGQVERVLQASERWAQAADPSLVRYLVFKILGMCLPPYSPHFAAGLIRLMRLARVRRSRTGQHDSSKFEQLEQFAAACSSIEFRPPLEPRDAAFLQELQTDRTY</sequence>
<comment type="subcellular location">
    <subcellularLocation>
        <location evidence="1">Nucleus</location>
    </subcellularLocation>
</comment>
<dbReference type="Pfam" id="PF04858">
    <property type="entry name" value="TH1"/>
    <property type="match status" value="2"/>
</dbReference>
<protein>
    <submittedName>
        <fullName evidence="7">Uncharacterized protein</fullName>
    </submittedName>
</protein>
<organism evidence="7 8">
    <name type="scientific">[Myrmecia] bisecta</name>
    <dbReference type="NCBI Taxonomy" id="41462"/>
    <lineage>
        <taxon>Eukaryota</taxon>
        <taxon>Viridiplantae</taxon>
        <taxon>Chlorophyta</taxon>
        <taxon>core chlorophytes</taxon>
        <taxon>Trebouxiophyceae</taxon>
        <taxon>Trebouxiales</taxon>
        <taxon>Trebouxiaceae</taxon>
        <taxon>Myrmecia</taxon>
    </lineage>
</organism>
<keyword evidence="6" id="KW-0539">Nucleus</keyword>
<evidence type="ECO:0000256" key="5">
    <source>
        <dbReference type="ARBA" id="ARBA00023163"/>
    </source>
</evidence>
<dbReference type="PANTHER" id="PTHR12144">
    <property type="entry name" value="NEGATIVE ELONGATION FACTOR D"/>
    <property type="match status" value="1"/>
</dbReference>
<evidence type="ECO:0000256" key="1">
    <source>
        <dbReference type="ARBA" id="ARBA00004123"/>
    </source>
</evidence>
<dbReference type="Proteomes" id="UP001489004">
    <property type="component" value="Unassembled WGS sequence"/>
</dbReference>